<dbReference type="EMBL" id="CP013650">
    <property type="protein sequence ID" value="ALS98973.1"/>
    <property type="molecule type" value="Genomic_DNA"/>
</dbReference>
<dbReference type="Pfam" id="PF14534">
    <property type="entry name" value="DUF4440"/>
    <property type="match status" value="1"/>
</dbReference>
<accession>A0A0U2PHG7</accession>
<feature type="domain" description="DUF4440" evidence="1">
    <location>
        <begin position="8"/>
        <end position="115"/>
    </location>
</feature>
<evidence type="ECO:0000313" key="3">
    <source>
        <dbReference type="Proteomes" id="UP000068447"/>
    </source>
</evidence>
<proteinExistence type="predicted"/>
<dbReference type="InterPro" id="IPR027843">
    <property type="entry name" value="DUF4440"/>
</dbReference>
<dbReference type="InterPro" id="IPR032710">
    <property type="entry name" value="NTF2-like_dom_sf"/>
</dbReference>
<dbReference type="AlphaFoldDB" id="A0A0U2PHG7"/>
<sequence length="121" mass="13908">MRDHAMQLLYDVEKAINQRSLSALADCFAEQAMLVNILGQRLYGREQICDYLASNFLLLHDKCLNYRLVHGFGLNDDNAILNVQKMCTDRSDNTQTGITTAPLWVITRTKERWRIIASNTM</sequence>
<keyword evidence="3" id="KW-1185">Reference proteome</keyword>
<dbReference type="SUPFAM" id="SSF54427">
    <property type="entry name" value="NTF2-like"/>
    <property type="match status" value="1"/>
</dbReference>
<dbReference type="NCBIfam" id="TIGR02246">
    <property type="entry name" value="SgcJ/EcaC family oxidoreductase"/>
    <property type="match status" value="1"/>
</dbReference>
<reference evidence="2 3" key="1">
    <citation type="submission" date="2015-12" db="EMBL/GenBank/DDBJ databases">
        <title>Complete genome of Lacimicrobium alkaliphilum KCTC 32984.</title>
        <authorList>
            <person name="Kim S.-G."/>
            <person name="Lee Y.-J."/>
        </authorList>
    </citation>
    <scope>NUCLEOTIDE SEQUENCE [LARGE SCALE GENOMIC DNA]</scope>
    <source>
        <strain evidence="2 3">YelD216</strain>
    </source>
</reference>
<evidence type="ECO:0000259" key="1">
    <source>
        <dbReference type="Pfam" id="PF14534"/>
    </source>
</evidence>
<dbReference type="STRING" id="1526571.AT746_12305"/>
<name>A0A0U2PHG7_9ALTE</name>
<organism evidence="2 3">
    <name type="scientific">Lacimicrobium alkaliphilum</name>
    <dbReference type="NCBI Taxonomy" id="1526571"/>
    <lineage>
        <taxon>Bacteria</taxon>
        <taxon>Pseudomonadati</taxon>
        <taxon>Pseudomonadota</taxon>
        <taxon>Gammaproteobacteria</taxon>
        <taxon>Alteromonadales</taxon>
        <taxon>Alteromonadaceae</taxon>
        <taxon>Lacimicrobium</taxon>
    </lineage>
</organism>
<dbReference type="Gene3D" id="3.10.450.50">
    <property type="match status" value="1"/>
</dbReference>
<dbReference type="InterPro" id="IPR011944">
    <property type="entry name" value="Steroid_delta5-4_isomerase"/>
</dbReference>
<gene>
    <name evidence="2" type="ORF">AT746_12305</name>
</gene>
<dbReference type="KEGG" id="lal:AT746_12305"/>
<protein>
    <recommendedName>
        <fullName evidence="1">DUF4440 domain-containing protein</fullName>
    </recommendedName>
</protein>
<evidence type="ECO:0000313" key="2">
    <source>
        <dbReference type="EMBL" id="ALS98973.1"/>
    </source>
</evidence>
<dbReference type="Proteomes" id="UP000068447">
    <property type="component" value="Chromosome"/>
</dbReference>